<comment type="subunit">
    <text evidence="9">The complex comprises the extracytoplasmic solute receptor protein and the two transmembrane proteins.</text>
</comment>
<reference evidence="11 12" key="1">
    <citation type="submission" date="2015-12" db="EMBL/GenBank/DDBJ databases">
        <title>Genome sequence of Oceanibaculum pacificum MCCC 1A02656.</title>
        <authorList>
            <person name="Lu L."/>
            <person name="Lai Q."/>
            <person name="Shao Z."/>
            <person name="Qian P."/>
        </authorList>
    </citation>
    <scope>NUCLEOTIDE SEQUENCE [LARGE SCALE GENOMIC DNA]</scope>
    <source>
        <strain evidence="11 12">MCCC 1A02656</strain>
    </source>
</reference>
<evidence type="ECO:0000256" key="1">
    <source>
        <dbReference type="ARBA" id="ARBA00004429"/>
    </source>
</evidence>
<comment type="similarity">
    <text evidence="8 9">Belongs to the TRAP transporter small permease family.</text>
</comment>
<keyword evidence="2 9" id="KW-0813">Transport</keyword>
<dbReference type="PANTHER" id="PTHR35011">
    <property type="entry name" value="2,3-DIKETO-L-GULONATE TRAP TRANSPORTER SMALL PERMEASE PROTEIN YIAM"/>
    <property type="match status" value="1"/>
</dbReference>
<keyword evidence="6 9" id="KW-1133">Transmembrane helix</keyword>
<evidence type="ECO:0000259" key="10">
    <source>
        <dbReference type="Pfam" id="PF04290"/>
    </source>
</evidence>
<dbReference type="Pfam" id="PF04290">
    <property type="entry name" value="DctQ"/>
    <property type="match status" value="1"/>
</dbReference>
<comment type="subcellular location">
    <subcellularLocation>
        <location evidence="1 9">Cell inner membrane</location>
        <topology evidence="1 9">Multi-pass membrane protein</topology>
    </subcellularLocation>
</comment>
<keyword evidence="7 9" id="KW-0472">Membrane</keyword>
<evidence type="ECO:0000256" key="8">
    <source>
        <dbReference type="ARBA" id="ARBA00038436"/>
    </source>
</evidence>
<dbReference type="GO" id="GO:0005886">
    <property type="term" value="C:plasma membrane"/>
    <property type="evidence" value="ECO:0007669"/>
    <property type="project" value="UniProtKB-SubCell"/>
</dbReference>
<evidence type="ECO:0000256" key="3">
    <source>
        <dbReference type="ARBA" id="ARBA00022475"/>
    </source>
</evidence>
<comment type="function">
    <text evidence="9">Part of the tripartite ATP-independent periplasmic (TRAP) transport system.</text>
</comment>
<keyword evidence="12" id="KW-1185">Reference proteome</keyword>
<evidence type="ECO:0000256" key="7">
    <source>
        <dbReference type="ARBA" id="ARBA00023136"/>
    </source>
</evidence>
<feature type="transmembrane region" description="Helical" evidence="9">
    <location>
        <begin position="7"/>
        <end position="33"/>
    </location>
</feature>
<feature type="transmembrane region" description="Helical" evidence="9">
    <location>
        <begin position="132"/>
        <end position="155"/>
    </location>
</feature>
<dbReference type="OrthoDB" id="9797534at2"/>
<comment type="caution">
    <text evidence="11">The sequence shown here is derived from an EMBL/GenBank/DDBJ whole genome shotgun (WGS) entry which is preliminary data.</text>
</comment>
<feature type="domain" description="Tripartite ATP-independent periplasmic transporters DctQ component" evidence="10">
    <location>
        <begin position="24"/>
        <end position="150"/>
    </location>
</feature>
<dbReference type="STRING" id="580166.AUP43_10145"/>
<dbReference type="GO" id="GO:0015740">
    <property type="term" value="P:C4-dicarboxylate transport"/>
    <property type="evidence" value="ECO:0007669"/>
    <property type="project" value="TreeGrafter"/>
</dbReference>
<proteinExistence type="inferred from homology"/>
<evidence type="ECO:0000256" key="4">
    <source>
        <dbReference type="ARBA" id="ARBA00022519"/>
    </source>
</evidence>
<keyword evidence="5 9" id="KW-0812">Transmembrane</keyword>
<protein>
    <recommendedName>
        <fullName evidence="9">TRAP transporter small permease protein</fullName>
    </recommendedName>
</protein>
<gene>
    <name evidence="11" type="ORF">AUP43_10145</name>
</gene>
<dbReference type="InterPro" id="IPR055348">
    <property type="entry name" value="DctQ"/>
</dbReference>
<dbReference type="Proteomes" id="UP000076400">
    <property type="component" value="Unassembled WGS sequence"/>
</dbReference>
<evidence type="ECO:0000313" key="12">
    <source>
        <dbReference type="Proteomes" id="UP000076400"/>
    </source>
</evidence>
<accession>A0A154W1U5</accession>
<dbReference type="PANTHER" id="PTHR35011:SF10">
    <property type="entry name" value="TRAP TRANSPORTER SMALL PERMEASE PROTEIN"/>
    <property type="match status" value="1"/>
</dbReference>
<evidence type="ECO:0000256" key="9">
    <source>
        <dbReference type="RuleBase" id="RU369079"/>
    </source>
</evidence>
<feature type="transmembrane region" description="Helical" evidence="9">
    <location>
        <begin position="84"/>
        <end position="106"/>
    </location>
</feature>
<dbReference type="GO" id="GO:0022857">
    <property type="term" value="F:transmembrane transporter activity"/>
    <property type="evidence" value="ECO:0007669"/>
    <property type="project" value="UniProtKB-UniRule"/>
</dbReference>
<name>A0A154W1U5_9PROT</name>
<feature type="transmembrane region" description="Helical" evidence="9">
    <location>
        <begin position="45"/>
        <end position="63"/>
    </location>
</feature>
<dbReference type="EMBL" id="LPXN01000115">
    <property type="protein sequence ID" value="KZD07524.1"/>
    <property type="molecule type" value="Genomic_DNA"/>
</dbReference>
<evidence type="ECO:0000256" key="5">
    <source>
        <dbReference type="ARBA" id="ARBA00022692"/>
    </source>
</evidence>
<dbReference type="InterPro" id="IPR007387">
    <property type="entry name" value="TRAP_DctQ"/>
</dbReference>
<evidence type="ECO:0000256" key="2">
    <source>
        <dbReference type="ARBA" id="ARBA00022448"/>
    </source>
</evidence>
<dbReference type="RefSeq" id="WP_067556793.1">
    <property type="nucleotide sequence ID" value="NZ_LPXN01000115.1"/>
</dbReference>
<evidence type="ECO:0000313" key="11">
    <source>
        <dbReference type="EMBL" id="KZD07524.1"/>
    </source>
</evidence>
<evidence type="ECO:0000256" key="6">
    <source>
        <dbReference type="ARBA" id="ARBA00022989"/>
    </source>
</evidence>
<sequence length="168" mass="17822">MRRVLDGIYAVSAALAGLFLVGVFAMVMASIVSRAVGVYIPGTDAYAGYCMAASGFLALAPTLRRGGHIRVELFLQHLSPARRLAWERVCGVIGCAIAGFLAWYSIRLAWQSRLFNDVSQGADATPLWIPQIGMAAGCVILAIALAEIVIAPVLAHKPATDEHASIVD</sequence>
<keyword evidence="3" id="KW-1003">Cell membrane</keyword>
<keyword evidence="4 9" id="KW-0997">Cell inner membrane</keyword>
<organism evidence="11 12">
    <name type="scientific">Oceanibaculum pacificum</name>
    <dbReference type="NCBI Taxonomy" id="580166"/>
    <lineage>
        <taxon>Bacteria</taxon>
        <taxon>Pseudomonadati</taxon>
        <taxon>Pseudomonadota</taxon>
        <taxon>Alphaproteobacteria</taxon>
        <taxon>Rhodospirillales</taxon>
        <taxon>Oceanibaculaceae</taxon>
        <taxon>Oceanibaculum</taxon>
    </lineage>
</organism>
<dbReference type="AlphaFoldDB" id="A0A154W1U5"/>